<dbReference type="Proteomes" id="UP000318720">
    <property type="component" value="Unassembled WGS sequence"/>
</dbReference>
<keyword evidence="2" id="KW-0732">Signal</keyword>
<feature type="non-terminal residue" evidence="3">
    <location>
        <position position="50"/>
    </location>
</feature>
<evidence type="ECO:0000256" key="2">
    <source>
        <dbReference type="SAM" id="SignalP"/>
    </source>
</evidence>
<sequence length="50" mass="4724">MKSTTRTLLAAALVLGVAAGPGALPAVASSTTPTIPAAQPSPPPSKATPS</sequence>
<dbReference type="EMBL" id="SPAZ01000304">
    <property type="protein sequence ID" value="TQE20515.1"/>
    <property type="molecule type" value="Genomic_DNA"/>
</dbReference>
<reference evidence="3 4" key="1">
    <citation type="submission" date="2019-03" db="EMBL/GenBank/DDBJ databases">
        <title>Comparative genomic analyses of the sweetpotato soil rot pathogen, Streptomyces ipomoeae.</title>
        <authorList>
            <person name="Ruschel Soares N."/>
            <person name="Badger J.H."/>
            <person name="Huguet-Tapia J.C."/>
            <person name="Clark C.A."/>
            <person name="Pettis G.S."/>
        </authorList>
    </citation>
    <scope>NUCLEOTIDE SEQUENCE [LARGE SCALE GENOMIC DNA]</scope>
    <source>
        <strain evidence="3 4">88-35</strain>
    </source>
</reference>
<comment type="caution">
    <text evidence="3">The sequence shown here is derived from an EMBL/GenBank/DDBJ whole genome shotgun (WGS) entry which is preliminary data.</text>
</comment>
<gene>
    <name evidence="3" type="ORF">Sipo8835_38300</name>
</gene>
<feature type="signal peptide" evidence="2">
    <location>
        <begin position="1"/>
        <end position="28"/>
    </location>
</feature>
<evidence type="ECO:0000313" key="4">
    <source>
        <dbReference type="Proteomes" id="UP000318720"/>
    </source>
</evidence>
<organism evidence="3 4">
    <name type="scientific">Streptomyces ipomoeae</name>
    <dbReference type="NCBI Taxonomy" id="103232"/>
    <lineage>
        <taxon>Bacteria</taxon>
        <taxon>Bacillati</taxon>
        <taxon>Actinomycetota</taxon>
        <taxon>Actinomycetes</taxon>
        <taxon>Kitasatosporales</taxon>
        <taxon>Streptomycetaceae</taxon>
        <taxon>Streptomyces</taxon>
    </lineage>
</organism>
<feature type="compositionally biased region" description="Pro residues" evidence="1">
    <location>
        <begin position="39"/>
        <end position="50"/>
    </location>
</feature>
<protein>
    <submittedName>
        <fullName evidence="3">Peptidase</fullName>
    </submittedName>
</protein>
<feature type="chain" id="PRO_5041977241" evidence="2">
    <location>
        <begin position="29"/>
        <end position="50"/>
    </location>
</feature>
<feature type="region of interest" description="Disordered" evidence="1">
    <location>
        <begin position="23"/>
        <end position="50"/>
    </location>
</feature>
<name>A0AAE8VVW7_9ACTN</name>
<feature type="compositionally biased region" description="Low complexity" evidence="1">
    <location>
        <begin position="23"/>
        <end position="38"/>
    </location>
</feature>
<dbReference type="AlphaFoldDB" id="A0AAE8VVW7"/>
<evidence type="ECO:0000313" key="3">
    <source>
        <dbReference type="EMBL" id="TQE20515.1"/>
    </source>
</evidence>
<proteinExistence type="predicted"/>
<accession>A0AAE8VVW7</accession>
<evidence type="ECO:0000256" key="1">
    <source>
        <dbReference type="SAM" id="MobiDB-lite"/>
    </source>
</evidence>